<dbReference type="AlphaFoldDB" id="A0AAV9JCF2"/>
<protein>
    <submittedName>
        <fullName evidence="2">Uncharacterized protein</fullName>
    </submittedName>
</protein>
<name>A0AAV9JCF2_9PEZI</name>
<evidence type="ECO:0000313" key="3">
    <source>
        <dbReference type="Proteomes" id="UP001324427"/>
    </source>
</evidence>
<keyword evidence="3" id="KW-1185">Reference proteome</keyword>
<proteinExistence type="predicted"/>
<feature type="region of interest" description="Disordered" evidence="1">
    <location>
        <begin position="489"/>
        <end position="514"/>
    </location>
</feature>
<gene>
    <name evidence="2" type="ORF">LTR36_006139</name>
</gene>
<comment type="caution">
    <text evidence="2">The sequence shown here is derived from an EMBL/GenBank/DDBJ whole genome shotgun (WGS) entry which is preliminary data.</text>
</comment>
<evidence type="ECO:0000313" key="2">
    <source>
        <dbReference type="EMBL" id="KAK4542763.1"/>
    </source>
</evidence>
<dbReference type="Proteomes" id="UP001324427">
    <property type="component" value="Unassembled WGS sequence"/>
</dbReference>
<evidence type="ECO:0000256" key="1">
    <source>
        <dbReference type="SAM" id="MobiDB-lite"/>
    </source>
</evidence>
<organism evidence="2 3">
    <name type="scientific">Oleoguttula mirabilis</name>
    <dbReference type="NCBI Taxonomy" id="1507867"/>
    <lineage>
        <taxon>Eukaryota</taxon>
        <taxon>Fungi</taxon>
        <taxon>Dikarya</taxon>
        <taxon>Ascomycota</taxon>
        <taxon>Pezizomycotina</taxon>
        <taxon>Dothideomycetes</taxon>
        <taxon>Dothideomycetidae</taxon>
        <taxon>Mycosphaerellales</taxon>
        <taxon>Teratosphaeriaceae</taxon>
        <taxon>Oleoguttula</taxon>
    </lineage>
</organism>
<reference evidence="2 3" key="1">
    <citation type="submission" date="2021-11" db="EMBL/GenBank/DDBJ databases">
        <title>Black yeast isolated from Biological Soil Crust.</title>
        <authorList>
            <person name="Kurbessoian T."/>
        </authorList>
    </citation>
    <scope>NUCLEOTIDE SEQUENCE [LARGE SCALE GENOMIC DNA]</scope>
    <source>
        <strain evidence="2 3">CCFEE 5522</strain>
    </source>
</reference>
<feature type="compositionally biased region" description="Acidic residues" evidence="1">
    <location>
        <begin position="8"/>
        <end position="19"/>
    </location>
</feature>
<dbReference type="EMBL" id="JAVFHQ010000038">
    <property type="protein sequence ID" value="KAK4542763.1"/>
    <property type="molecule type" value="Genomic_DNA"/>
</dbReference>
<accession>A0AAV9JCF2</accession>
<feature type="region of interest" description="Disordered" evidence="1">
    <location>
        <begin position="1"/>
        <end position="26"/>
    </location>
</feature>
<sequence length="514" mass="56779">MTGLLPSYDDDMDVSDDDGGVPLNLSSGPTFDLAIRTQNPHAEPASSESLDLVARGETRHVRQFTAPQNAYFQDPSSFLDPGAQLWCLPVEPTQPGKEHAMHNVIDSMPGHIFAKSCKLIQEHWGCEPQEALPELLREVTPYSLALLLQLRMLASYAKKDRLNAHDVLINQWQSRMNSLARAGQTFGGRTLQTTQVMDVDGLANLQHMIHCELDIQENIFGLTLQDVAQAIRVVKNARKIAKNAGAKQDLRRAGQDQQLRLQEMIVRRWEKGDGRERQVGARKLRRQEQQVAKAQDRAAELSQIRAKVASGAIPLRVSKRLAGQTAVPPTAQIRLTLDEMQAQWVALMSTGGNGTGAAAAAGPSMDVEVYNTVRPDATQESGGAEMAYETFTNQDQQAYKTMTGMMGSHLRMQDERGRRTRKWREKKEKTLQALAETGGRKAGSDGYSLPSERVDYGALQALHAGVGEVGEREMAEAMKALELAQMGQQPLPPVSAPEGTSYDISTDDTRWFRQ</sequence>